<dbReference type="Gene3D" id="3.40.50.300">
    <property type="entry name" value="P-loop containing nucleotide triphosphate hydrolases"/>
    <property type="match status" value="2"/>
</dbReference>
<evidence type="ECO:0000313" key="3">
    <source>
        <dbReference type="EMBL" id="AXC13965.1"/>
    </source>
</evidence>
<dbReference type="Pfam" id="PF08751">
    <property type="entry name" value="TrwC"/>
    <property type="match status" value="1"/>
</dbReference>
<organism evidence="3 4">
    <name type="scientific">Acidisarcina polymorpha</name>
    <dbReference type="NCBI Taxonomy" id="2211140"/>
    <lineage>
        <taxon>Bacteria</taxon>
        <taxon>Pseudomonadati</taxon>
        <taxon>Acidobacteriota</taxon>
        <taxon>Terriglobia</taxon>
        <taxon>Terriglobales</taxon>
        <taxon>Acidobacteriaceae</taxon>
        <taxon>Acidisarcina</taxon>
    </lineage>
</organism>
<keyword evidence="4" id="KW-1185">Reference proteome</keyword>
<name>A0A2Z5G5R0_9BACT</name>
<dbReference type="AlphaFoldDB" id="A0A2Z5G5R0"/>
<dbReference type="SUPFAM" id="SSF52540">
    <property type="entry name" value="P-loop containing nucleoside triphosphate hydrolases"/>
    <property type="match status" value="2"/>
</dbReference>
<dbReference type="EMBL" id="CP030840">
    <property type="protein sequence ID" value="AXC13965.1"/>
    <property type="molecule type" value="Genomic_DNA"/>
</dbReference>
<keyword evidence="3" id="KW-0378">Hydrolase</keyword>
<dbReference type="NCBIfam" id="NF041492">
    <property type="entry name" value="MobF"/>
    <property type="match status" value="1"/>
</dbReference>
<dbReference type="GO" id="GO:0004386">
    <property type="term" value="F:helicase activity"/>
    <property type="evidence" value="ECO:0007669"/>
    <property type="project" value="UniProtKB-KW"/>
</dbReference>
<feature type="domain" description="UvrD-like helicase C-terminal" evidence="2">
    <location>
        <begin position="819"/>
        <end position="862"/>
    </location>
</feature>
<dbReference type="RefSeq" id="WP_114208844.1">
    <property type="nucleotide sequence ID" value="NZ_CP030840.1"/>
</dbReference>
<dbReference type="NCBIfam" id="TIGR02686">
    <property type="entry name" value="relax_trwC"/>
    <property type="match status" value="1"/>
</dbReference>
<dbReference type="InterPro" id="IPR027785">
    <property type="entry name" value="UvrD-like_helicase_C"/>
</dbReference>
<evidence type="ECO:0000313" key="4">
    <source>
        <dbReference type="Proteomes" id="UP000253606"/>
    </source>
</evidence>
<dbReference type="CDD" id="cd18809">
    <property type="entry name" value="SF1_C_RecD"/>
    <property type="match status" value="1"/>
</dbReference>
<dbReference type="Pfam" id="PF13604">
    <property type="entry name" value="AAA_30"/>
    <property type="match status" value="1"/>
</dbReference>
<evidence type="ECO:0000259" key="2">
    <source>
        <dbReference type="Pfam" id="PF13538"/>
    </source>
</evidence>
<keyword evidence="3" id="KW-0347">Helicase</keyword>
<dbReference type="Pfam" id="PF13538">
    <property type="entry name" value="UvrD_C_2"/>
    <property type="match status" value="1"/>
</dbReference>
<sequence>MLTISKALNSSQAGTYHTKDFVSETQSYYAKDDAPLGEWQGDLADRFGLSGAVSKADFMALANGQNPQTGEQMVKHRIASEQTNPDGSITKTVEHRAGWDATFSAPKSVSLTALVGGDERVRLAHREAVTAALSELEQYTQARIGGNNPGEQTGRFVAAKFEHDTARPVDEYAAPQLHTHAVIFNVTEREDGSPRALQERAFFESQRYATAVYQSHLMYRLRELGYELERGRSGAPTIKGFSQEYLDASSPRSEKIREHLERNGFKGPEAAEIAAHSTREKKQDLTKEQVLQAHREVAAEFGNQASRVVAEARQRSIEQGVRQPSPVRAQEAMTFARDHLFEREAVADERAIMTAALRRSMGEATFSEVRDQFSARREQGQFQTLGQRTYDSAQRFTTPETLAAERANIQQVREGRHALAPMMTEREAFAQADTRSFLNDSQRRVVHEVLTSTDRVHGLQGLAGSGKTASLETIREGAEAKGYKVEGLAPTSRAAAQLREAGIEANTLQSFLARKTETKPTNRHLYMLDEASLASSKQMRDFLQKVLPEDRVLVIGDIGQHQGVEAGKPFEQMQQAGMQTSQLDQIMRQKDAELLKAVQHLATGETEKGVELLAQQRRVIEVNNGVDRIAAIARDYAAQPENTIVVSPDNRSRQQINEAICAELRSTGQLSPDSRAFQTLAHRSDLTGAGRTWAALYNPGDVIRYESGSKALGFERNSKARVIDVDARTNALTVQKQDGEQISYDPKRLYGVNVFEERSRDFSLGERIQFTAGNRDLGIANRDLGTITALEERSITIRMDGKSGREVTFDPTEFRQLDHGYAVTSHSSQGLTADRVIANIDTDSSRSLINDRLAYVAISRAAYDARIYTNNAANLSERLATDVSKSSALDLNDVRQAVDSFRRDDPQSGTALLRDTNRIQVYSDPEHRLAAVVQDYVSREDRAVIFAPDKAEREELTRLIRADLHEQGRLGETFSANVLTDKLLSDKDAKIAAVYEVGDVIRYGSKGSDELGISPNTYRTVTGVDAEKNLITVTGADDSPRVYNPATEWQMRLKATVYSPEERELGEGERIQFTRSEWDQGIRVGNLATIEQIHEDGGLSVKVDSGASLQLTPEQAQHVEYGYAIESTKRLAVDRVILSGEAEQITAQREALSQLPAKLHELTVFTSDGYHPASPDLAAQKEFAVLAVAEIPMPGIEAPFIEVEGYAIEI</sequence>
<accession>A0A2Z5G5R0</accession>
<gene>
    <name evidence="3" type="ORF">ACPOL_4697</name>
</gene>
<dbReference type="InterPro" id="IPR027417">
    <property type="entry name" value="P-loop_NTPase"/>
</dbReference>
<keyword evidence="3" id="KW-0547">Nucleotide-binding</keyword>
<dbReference type="InterPro" id="IPR014059">
    <property type="entry name" value="TraI/TrwC_relax"/>
</dbReference>
<reference evidence="3 4" key="1">
    <citation type="journal article" date="2018" name="Front. Microbiol.">
        <title>Hydrolytic Capabilities as a Key to Environmental Success: Chitinolytic and Cellulolytic Acidobacteria From Acidic Sub-arctic Soils and Boreal Peatlands.</title>
        <authorList>
            <person name="Belova S.E."/>
            <person name="Ravin N.V."/>
            <person name="Pankratov T.A."/>
            <person name="Rakitin A.L."/>
            <person name="Ivanova A.A."/>
            <person name="Beletsky A.V."/>
            <person name="Mardanov A.V."/>
            <person name="Sinninghe Damste J.S."/>
            <person name="Dedysh S.N."/>
        </authorList>
    </citation>
    <scope>NUCLEOTIDE SEQUENCE [LARGE SCALE GENOMIC DNA]</scope>
    <source>
        <strain evidence="3 4">SBC82</strain>
    </source>
</reference>
<proteinExistence type="predicted"/>
<dbReference type="Gene3D" id="2.30.30.940">
    <property type="match status" value="1"/>
</dbReference>
<dbReference type="SUPFAM" id="SSF55464">
    <property type="entry name" value="Origin of replication-binding domain, RBD-like"/>
    <property type="match status" value="1"/>
</dbReference>
<dbReference type="InterPro" id="IPR014862">
    <property type="entry name" value="TrwC"/>
</dbReference>
<dbReference type="OrthoDB" id="1634048at2"/>
<dbReference type="KEGG" id="abas:ACPOL_4697"/>
<protein>
    <submittedName>
        <fullName evidence="3">TraI protein (DNA helicase I)</fullName>
    </submittedName>
</protein>
<keyword evidence="3" id="KW-0067">ATP-binding</keyword>
<evidence type="ECO:0000259" key="1">
    <source>
        <dbReference type="Pfam" id="PF08751"/>
    </source>
</evidence>
<feature type="domain" description="TrwC relaxase" evidence="1">
    <location>
        <begin position="11"/>
        <end position="300"/>
    </location>
</feature>
<dbReference type="Proteomes" id="UP000253606">
    <property type="component" value="Chromosome"/>
</dbReference>